<keyword evidence="4" id="KW-1133">Transmembrane helix</keyword>
<accession>A0A3B0BRX0</accession>
<keyword evidence="2" id="KW-0238">DNA-binding</keyword>
<dbReference type="Proteomes" id="UP000282311">
    <property type="component" value="Unassembled WGS sequence"/>
</dbReference>
<dbReference type="SUPFAM" id="SSF46689">
    <property type="entry name" value="Homeodomain-like"/>
    <property type="match status" value="1"/>
</dbReference>
<keyword evidence="1" id="KW-0805">Transcription regulation</keyword>
<proteinExistence type="predicted"/>
<dbReference type="PROSITE" id="PS01124">
    <property type="entry name" value="HTH_ARAC_FAMILY_2"/>
    <property type="match status" value="1"/>
</dbReference>
<dbReference type="GO" id="GO:0003700">
    <property type="term" value="F:DNA-binding transcription factor activity"/>
    <property type="evidence" value="ECO:0007669"/>
    <property type="project" value="InterPro"/>
</dbReference>
<dbReference type="InterPro" id="IPR041522">
    <property type="entry name" value="CdaR_GGDEF"/>
</dbReference>
<evidence type="ECO:0000313" key="7">
    <source>
        <dbReference type="Proteomes" id="UP000282311"/>
    </source>
</evidence>
<organism evidence="6 7">
    <name type="scientific">Paenibacillus ginsengarvi</name>
    <dbReference type="NCBI Taxonomy" id="400777"/>
    <lineage>
        <taxon>Bacteria</taxon>
        <taxon>Bacillati</taxon>
        <taxon>Bacillota</taxon>
        <taxon>Bacilli</taxon>
        <taxon>Bacillales</taxon>
        <taxon>Paenibacillaceae</taxon>
        <taxon>Paenibacillus</taxon>
    </lineage>
</organism>
<dbReference type="InterPro" id="IPR018060">
    <property type="entry name" value="HTH_AraC"/>
</dbReference>
<dbReference type="EMBL" id="RBAH01000021">
    <property type="protein sequence ID" value="RKN76033.1"/>
    <property type="molecule type" value="Genomic_DNA"/>
</dbReference>
<dbReference type="Gene3D" id="1.10.10.60">
    <property type="entry name" value="Homeodomain-like"/>
    <property type="match status" value="1"/>
</dbReference>
<dbReference type="Pfam" id="PF17853">
    <property type="entry name" value="GGDEF_2"/>
    <property type="match status" value="1"/>
</dbReference>
<evidence type="ECO:0000256" key="3">
    <source>
        <dbReference type="ARBA" id="ARBA00023163"/>
    </source>
</evidence>
<dbReference type="Pfam" id="PF12833">
    <property type="entry name" value="HTH_18"/>
    <property type="match status" value="1"/>
</dbReference>
<feature type="domain" description="HTH araC/xylS-type" evidence="5">
    <location>
        <begin position="691"/>
        <end position="789"/>
    </location>
</feature>
<reference evidence="6 7" key="1">
    <citation type="journal article" date="2007" name="Int. J. Syst. Evol. Microbiol.">
        <title>Paenibacillus ginsengarvi sp. nov., isolated from soil from ginseng cultivation.</title>
        <authorList>
            <person name="Yoon M.H."/>
            <person name="Ten L.N."/>
            <person name="Im W.T."/>
        </authorList>
    </citation>
    <scope>NUCLEOTIDE SEQUENCE [LARGE SCALE GENOMIC DNA]</scope>
    <source>
        <strain evidence="6 7">KCTC 13059</strain>
    </source>
</reference>
<keyword evidence="4" id="KW-0812">Transmembrane</keyword>
<dbReference type="InterPro" id="IPR020449">
    <property type="entry name" value="Tscrpt_reg_AraC-type_HTH"/>
</dbReference>
<keyword evidence="7" id="KW-1185">Reference proteome</keyword>
<feature type="transmembrane region" description="Helical" evidence="4">
    <location>
        <begin position="47"/>
        <end position="71"/>
    </location>
</feature>
<gene>
    <name evidence="6" type="ORF">D7M11_24865</name>
</gene>
<evidence type="ECO:0000256" key="1">
    <source>
        <dbReference type="ARBA" id="ARBA00023015"/>
    </source>
</evidence>
<keyword evidence="3" id="KW-0804">Transcription</keyword>
<feature type="transmembrane region" description="Helical" evidence="4">
    <location>
        <begin position="330"/>
        <end position="350"/>
    </location>
</feature>
<dbReference type="PRINTS" id="PR00032">
    <property type="entry name" value="HTHARAC"/>
</dbReference>
<evidence type="ECO:0000313" key="6">
    <source>
        <dbReference type="EMBL" id="RKN76033.1"/>
    </source>
</evidence>
<comment type="caution">
    <text evidence="6">The sequence shown here is derived from an EMBL/GenBank/DDBJ whole genome shotgun (WGS) entry which is preliminary data.</text>
</comment>
<evidence type="ECO:0000256" key="4">
    <source>
        <dbReference type="SAM" id="Phobius"/>
    </source>
</evidence>
<dbReference type="InterPro" id="IPR009057">
    <property type="entry name" value="Homeodomain-like_sf"/>
</dbReference>
<dbReference type="AlphaFoldDB" id="A0A3B0BRX0"/>
<dbReference type="SMART" id="SM00342">
    <property type="entry name" value="HTH_ARAC"/>
    <property type="match status" value="1"/>
</dbReference>
<evidence type="ECO:0000259" key="5">
    <source>
        <dbReference type="PROSITE" id="PS01124"/>
    </source>
</evidence>
<protein>
    <submittedName>
        <fullName evidence="6">Helix-turn-helix domain-containing protein</fullName>
    </submittedName>
</protein>
<dbReference type="PANTHER" id="PTHR43280">
    <property type="entry name" value="ARAC-FAMILY TRANSCRIPTIONAL REGULATOR"/>
    <property type="match status" value="1"/>
</dbReference>
<name>A0A3B0BRX0_9BACL</name>
<sequence length="796" mass="91014">MRPVLFCVGLEARRLRRIMRSGRRITKADQETSQTRRRGFRMRSKKLQTMTITLIIIALCITCLSMFMYMISASSIKQEVRNAYNVSLLNTRERIENYFQNINQLTLQFETVPEAERLVQDKVDQTEMATLLKLMTRIHASIDYVDNIAVYNARTREMIATNGAMLVQYDQYEPVIAKFLQMNVSSAFVSMQVKEMPVSVFIRKLPVFSERQTVYMLYHINPALYDTFLGTNTYNKSGSYLIIDEYGQLLASRGVFEDAEVGRWVERINRDVEAAPADPNNRNTSSVFTADDTFVTYLPPSFNGWSYAFAISNKTFLHKAIFLRDVTLKISIALFLAAVVLSFISSHVLWRGWHRLKSWLDTNAAGFEARQGSARNEFDAYLSIVQSVVSQGKDWKRQSDEMLPELKGAIGLSFLENGARAPESLKKMKQYGIPFKENAFCCFCVELDLPQESDYSAWDVAALEYAVVSLMQEVIDEKGYGFAVNTWRSRAAAVISSDDPAAGALEETTRHITRTLHRFIEEHFPVTVSIGVSRIRSDVSHLNVCYSEAHEMLDRKLISGGNQIYEANVPDEEAEAIRFPLREMGSDIFYGIRTRDRELAYKALGPIFELKDKENVHYKWFQSHMVELAQSVYHQFYAYAKGLEVPEPKLDELLQISSLEAWAAWFKRDCIDRLISRLEEQHRTGLAAAAAKLEAHAREHIESDLQIESCCKQLGIPVSFAKQALKEEKGATFNELVLQLRIERAKLWFENEDCSVEEVARRLQYSNAQNFSRMFKKEVGVAPGQYRSAAKALKNG</sequence>
<dbReference type="GO" id="GO:0043565">
    <property type="term" value="F:sequence-specific DNA binding"/>
    <property type="evidence" value="ECO:0007669"/>
    <property type="project" value="InterPro"/>
</dbReference>
<keyword evidence="4" id="KW-0472">Membrane</keyword>
<evidence type="ECO:0000256" key="2">
    <source>
        <dbReference type="ARBA" id="ARBA00023125"/>
    </source>
</evidence>
<dbReference type="PANTHER" id="PTHR43280:SF10">
    <property type="entry name" value="REGULATORY PROTEIN POCR"/>
    <property type="match status" value="1"/>
</dbReference>